<feature type="transmembrane region" description="Helical" evidence="1">
    <location>
        <begin position="43"/>
        <end position="64"/>
    </location>
</feature>
<dbReference type="InterPro" id="IPR045629">
    <property type="entry name" value="DUF6232"/>
</dbReference>
<dbReference type="RefSeq" id="WP_106381305.1">
    <property type="nucleotide sequence ID" value="NZ_NIGF01000030.1"/>
</dbReference>
<comment type="caution">
    <text evidence="2">The sequence shown here is derived from an EMBL/GenBank/DDBJ whole genome shotgun (WGS) entry which is preliminary data.</text>
</comment>
<dbReference type="EMBL" id="NIGF01000030">
    <property type="protein sequence ID" value="PQV62516.1"/>
    <property type="molecule type" value="Genomic_DNA"/>
</dbReference>
<dbReference type="Pfam" id="PF19744">
    <property type="entry name" value="DUF6232"/>
    <property type="match status" value="1"/>
</dbReference>
<feature type="transmembrane region" description="Helical" evidence="1">
    <location>
        <begin position="70"/>
        <end position="89"/>
    </location>
</feature>
<dbReference type="Proteomes" id="UP000237684">
    <property type="component" value="Unassembled WGS sequence"/>
</dbReference>
<organism evidence="2 3">
    <name type="scientific">Abditibacterium utsteinense</name>
    <dbReference type="NCBI Taxonomy" id="1960156"/>
    <lineage>
        <taxon>Bacteria</taxon>
        <taxon>Pseudomonadati</taxon>
        <taxon>Abditibacteriota</taxon>
        <taxon>Abditibacteriia</taxon>
        <taxon>Abditibacteriales</taxon>
        <taxon>Abditibacteriaceae</taxon>
        <taxon>Abditibacterium</taxon>
    </lineage>
</organism>
<keyword evidence="1" id="KW-0472">Membrane</keyword>
<dbReference type="AlphaFoldDB" id="A0A2S8SP06"/>
<sequence length="132" mass="14400">MSDQIFLDEPGIKVTSQRIIVGTTTYSARNINSVSVKREPPDFGVAVVAAIFGTLILIIGFVAMPHSITFALVALLISLFFFGCSFVIFKNKKAIFRLVIVTSAQQIQVLESPDEEFVQRISTAIGDAIAFT</sequence>
<evidence type="ECO:0000313" key="3">
    <source>
        <dbReference type="Proteomes" id="UP000237684"/>
    </source>
</evidence>
<keyword evidence="1" id="KW-0812">Transmembrane</keyword>
<name>A0A2S8SP06_9BACT</name>
<evidence type="ECO:0000313" key="2">
    <source>
        <dbReference type="EMBL" id="PQV62516.1"/>
    </source>
</evidence>
<accession>A0A2S8SP06</accession>
<protein>
    <submittedName>
        <fullName evidence="2">Uncharacterized protein</fullName>
    </submittedName>
</protein>
<proteinExistence type="predicted"/>
<keyword evidence="1" id="KW-1133">Transmembrane helix</keyword>
<reference evidence="2 3" key="1">
    <citation type="journal article" date="2018" name="Syst. Appl. Microbiol.">
        <title>Abditibacterium utsteinense sp. nov., the first cultivated member of candidate phylum FBP, isolated from ice-free Antarctic soil samples.</title>
        <authorList>
            <person name="Tahon G."/>
            <person name="Tytgat B."/>
            <person name="Lebbe L."/>
            <person name="Carlier A."/>
            <person name="Willems A."/>
        </authorList>
    </citation>
    <scope>NUCLEOTIDE SEQUENCE [LARGE SCALE GENOMIC DNA]</scope>
    <source>
        <strain evidence="2 3">LMG 29911</strain>
    </source>
</reference>
<dbReference type="InParanoid" id="A0A2S8SP06"/>
<evidence type="ECO:0000256" key="1">
    <source>
        <dbReference type="SAM" id="Phobius"/>
    </source>
</evidence>
<dbReference type="OrthoDB" id="8903924at2"/>
<keyword evidence="3" id="KW-1185">Reference proteome</keyword>
<gene>
    <name evidence="2" type="ORF">B1R32_1303</name>
</gene>